<dbReference type="InterPro" id="IPR052035">
    <property type="entry name" value="ZnF_BED_domain_contain"/>
</dbReference>
<sequence length="428" mass="48588">MNMTHAFSADGNVDDPSNSSNSGTVEPPRKKRKRNETTQDFCSSDRQESITQAIAKFISTSILPLSIVSLEGFQNFMKVLEPTYKVPCEQTIRSRLQVLYNTTRSIIEKKLAVTSSISLTTDEWCSRAKDRYISVEVQTLDNDCCLQHFNLCTEALEERPTAINIADSLNSVMIDWNLIGKVQAVVHDSARAMELAGNLIETEDSISCAAHLIQLVVKDCMTAVPQYEAITKKGARIVSHFHHSDLAVGALSKRQKQLEMKNERLVQSCPTRWDSIFYMCESLLRNRSAIELVLGDRQITTVAISKNLEISEEDWSIMESMVKVLRPFQVATTVLCNENMVTISLVRPIIHGLKTKHMIESSEDDNYIKLFKSEAISSLNKRFNKSANLTSEQISCFLDPRYKSLSHEDEFTRKKVNFCEERSYRKSF</sequence>
<evidence type="ECO:0000256" key="4">
    <source>
        <dbReference type="ARBA" id="ARBA00022833"/>
    </source>
</evidence>
<dbReference type="GO" id="GO:0005634">
    <property type="term" value="C:nucleus"/>
    <property type="evidence" value="ECO:0007669"/>
    <property type="project" value="UniProtKB-SubCell"/>
</dbReference>
<dbReference type="AlphaFoldDB" id="A0A0J7MY03"/>
<comment type="caution">
    <text evidence="7">The sequence shown here is derived from an EMBL/GenBank/DDBJ whole genome shotgun (WGS) entry which is preliminary data.</text>
</comment>
<dbReference type="SUPFAM" id="SSF53098">
    <property type="entry name" value="Ribonuclease H-like"/>
    <property type="match status" value="1"/>
</dbReference>
<proteinExistence type="predicted"/>
<feature type="region of interest" description="Disordered" evidence="6">
    <location>
        <begin position="1"/>
        <end position="44"/>
    </location>
</feature>
<dbReference type="PaxDb" id="67767-A0A0J7MY03"/>
<dbReference type="InterPro" id="IPR012337">
    <property type="entry name" value="RNaseH-like_sf"/>
</dbReference>
<evidence type="ECO:0000256" key="5">
    <source>
        <dbReference type="ARBA" id="ARBA00023242"/>
    </source>
</evidence>
<organism evidence="7 8">
    <name type="scientific">Lasius niger</name>
    <name type="common">Black garden ant</name>
    <dbReference type="NCBI Taxonomy" id="67767"/>
    <lineage>
        <taxon>Eukaryota</taxon>
        <taxon>Metazoa</taxon>
        <taxon>Ecdysozoa</taxon>
        <taxon>Arthropoda</taxon>
        <taxon>Hexapoda</taxon>
        <taxon>Insecta</taxon>
        <taxon>Pterygota</taxon>
        <taxon>Neoptera</taxon>
        <taxon>Endopterygota</taxon>
        <taxon>Hymenoptera</taxon>
        <taxon>Apocrita</taxon>
        <taxon>Aculeata</taxon>
        <taxon>Formicoidea</taxon>
        <taxon>Formicidae</taxon>
        <taxon>Formicinae</taxon>
        <taxon>Lasius</taxon>
        <taxon>Lasius</taxon>
    </lineage>
</organism>
<name>A0A0J7MY03_LASNI</name>
<evidence type="ECO:0000256" key="1">
    <source>
        <dbReference type="ARBA" id="ARBA00004123"/>
    </source>
</evidence>
<dbReference type="Proteomes" id="UP000036403">
    <property type="component" value="Unassembled WGS sequence"/>
</dbReference>
<keyword evidence="8" id="KW-1185">Reference proteome</keyword>
<dbReference type="PANTHER" id="PTHR46481">
    <property type="entry name" value="ZINC FINGER BED DOMAIN-CONTAINING PROTEIN 4"/>
    <property type="match status" value="1"/>
</dbReference>
<dbReference type="GO" id="GO:0008270">
    <property type="term" value="F:zinc ion binding"/>
    <property type="evidence" value="ECO:0007669"/>
    <property type="project" value="UniProtKB-KW"/>
</dbReference>
<evidence type="ECO:0000313" key="8">
    <source>
        <dbReference type="Proteomes" id="UP000036403"/>
    </source>
</evidence>
<evidence type="ECO:0000256" key="6">
    <source>
        <dbReference type="SAM" id="MobiDB-lite"/>
    </source>
</evidence>
<dbReference type="OrthoDB" id="6615327at2759"/>
<dbReference type="STRING" id="67767.A0A0J7MY03"/>
<evidence type="ECO:0000256" key="3">
    <source>
        <dbReference type="ARBA" id="ARBA00022771"/>
    </source>
</evidence>
<keyword evidence="5" id="KW-0539">Nucleus</keyword>
<comment type="subcellular location">
    <subcellularLocation>
        <location evidence="1">Nucleus</location>
    </subcellularLocation>
</comment>
<keyword evidence="4" id="KW-0862">Zinc</keyword>
<reference evidence="7 8" key="1">
    <citation type="submission" date="2015-04" db="EMBL/GenBank/DDBJ databases">
        <title>Lasius niger genome sequencing.</title>
        <authorList>
            <person name="Konorov E.A."/>
            <person name="Nikitin M.A."/>
            <person name="Kirill M.V."/>
            <person name="Chang P."/>
        </authorList>
    </citation>
    <scope>NUCLEOTIDE SEQUENCE [LARGE SCALE GENOMIC DNA]</scope>
    <source>
        <tissue evidence="7">Whole</tissue>
    </source>
</reference>
<feature type="compositionally biased region" description="Polar residues" evidence="6">
    <location>
        <begin position="15"/>
        <end position="24"/>
    </location>
</feature>
<dbReference type="PANTHER" id="PTHR46481:SF10">
    <property type="entry name" value="ZINC FINGER BED DOMAIN-CONTAINING PROTEIN 39"/>
    <property type="match status" value="1"/>
</dbReference>
<dbReference type="EMBL" id="LBMM01014146">
    <property type="protein sequence ID" value="KMQ85300.1"/>
    <property type="molecule type" value="Genomic_DNA"/>
</dbReference>
<keyword evidence="3" id="KW-0863">Zinc-finger</keyword>
<evidence type="ECO:0000256" key="2">
    <source>
        <dbReference type="ARBA" id="ARBA00022723"/>
    </source>
</evidence>
<dbReference type="SUPFAM" id="SSF140996">
    <property type="entry name" value="Hermes dimerisation domain"/>
    <property type="match status" value="1"/>
</dbReference>
<accession>A0A0J7MY03</accession>
<gene>
    <name evidence="7" type="ORF">RF55_16224</name>
</gene>
<protein>
    <submittedName>
        <fullName evidence="7">Zinc finger bed domain-containing protein 1-like protein</fullName>
    </submittedName>
</protein>
<evidence type="ECO:0000313" key="7">
    <source>
        <dbReference type="EMBL" id="KMQ85300.1"/>
    </source>
</evidence>
<keyword evidence="2" id="KW-0479">Metal-binding</keyword>